<dbReference type="EMBL" id="LAZR01003444">
    <property type="protein sequence ID" value="KKN18259.1"/>
    <property type="molecule type" value="Genomic_DNA"/>
</dbReference>
<dbReference type="InterPro" id="IPR036397">
    <property type="entry name" value="RNaseH_sf"/>
</dbReference>
<dbReference type="SUPFAM" id="SSF53098">
    <property type="entry name" value="Ribonuclease H-like"/>
    <property type="match status" value="1"/>
</dbReference>
<organism evidence="1">
    <name type="scientific">marine sediment metagenome</name>
    <dbReference type="NCBI Taxonomy" id="412755"/>
    <lineage>
        <taxon>unclassified sequences</taxon>
        <taxon>metagenomes</taxon>
        <taxon>ecological metagenomes</taxon>
    </lineage>
</organism>
<evidence type="ECO:0000313" key="1">
    <source>
        <dbReference type="EMBL" id="KKN18259.1"/>
    </source>
</evidence>
<reference evidence="1" key="1">
    <citation type="journal article" date="2015" name="Nature">
        <title>Complex archaea that bridge the gap between prokaryotes and eukaryotes.</title>
        <authorList>
            <person name="Spang A."/>
            <person name="Saw J.H."/>
            <person name="Jorgensen S.L."/>
            <person name="Zaremba-Niedzwiedzka K."/>
            <person name="Martijn J."/>
            <person name="Lind A.E."/>
            <person name="van Eijk R."/>
            <person name="Schleper C."/>
            <person name="Guy L."/>
            <person name="Ettema T.J."/>
        </authorList>
    </citation>
    <scope>NUCLEOTIDE SEQUENCE</scope>
</reference>
<sequence length="164" mass="18625">MGIKAYIGIDPGKSGAACLLTETGRYIFFDWPSKDDLFNVLKKIRQWNDYYDIQLAAIELVNCGAVQGRKSAFTFGNNFGHWEMLLMALGIPHVKPRPSEWQKGLVIKTDSKDVKTRALMAVRRIYTAKIDRMLTKPKGKKILDGRVDALLIANYAKRWKEMGS</sequence>
<protein>
    <submittedName>
        <fullName evidence="1">Uncharacterized protein</fullName>
    </submittedName>
</protein>
<dbReference type="CDD" id="cd22992">
    <property type="entry name" value="MOC1"/>
    <property type="match status" value="1"/>
</dbReference>
<dbReference type="GO" id="GO:0003676">
    <property type="term" value="F:nucleic acid binding"/>
    <property type="evidence" value="ECO:0007669"/>
    <property type="project" value="InterPro"/>
</dbReference>
<comment type="caution">
    <text evidence="1">The sequence shown here is derived from an EMBL/GenBank/DDBJ whole genome shotgun (WGS) entry which is preliminary data.</text>
</comment>
<name>A0A0F9NK41_9ZZZZ</name>
<proteinExistence type="predicted"/>
<dbReference type="AlphaFoldDB" id="A0A0F9NK41"/>
<dbReference type="InterPro" id="IPR012337">
    <property type="entry name" value="RNaseH-like_sf"/>
</dbReference>
<dbReference type="Gene3D" id="3.30.420.10">
    <property type="entry name" value="Ribonuclease H-like superfamily/Ribonuclease H"/>
    <property type="match status" value="1"/>
</dbReference>
<gene>
    <name evidence="1" type="ORF">LCGC14_0957480</name>
</gene>
<accession>A0A0F9NK41</accession>